<reference evidence="1" key="2">
    <citation type="submission" date="2021-01" db="EMBL/GenBank/DDBJ databases">
        <authorList>
            <person name="Schikora-Tamarit M.A."/>
        </authorList>
    </citation>
    <scope>NUCLEOTIDE SEQUENCE</scope>
    <source>
        <strain evidence="1">NCAIM Y.01608</strain>
    </source>
</reference>
<dbReference type="AlphaFoldDB" id="A0A9P8NVZ9"/>
<sequence>MDKQSFSTLLFFNANTALATRSQPARHAEDFWLLSNFWEQLTSSADDVIGLCFPCISTPVVGLQITTQHHLRLRIWSRNDIGYVLGSPSHSVLVNVRSLDNHNLASGRIDVFVLGSPKCSGADSRAVENGTSKLEHLVDILDFPPHKDNASGSEVFFQHFKKLWTVEVPGKIFDTENHSLRKLG</sequence>
<protein>
    <submittedName>
        <fullName evidence="1">Uncharacterized protein</fullName>
    </submittedName>
</protein>
<proteinExistence type="predicted"/>
<organism evidence="1 2">
    <name type="scientific">Ogataea polymorpha</name>
    <dbReference type="NCBI Taxonomy" id="460523"/>
    <lineage>
        <taxon>Eukaryota</taxon>
        <taxon>Fungi</taxon>
        <taxon>Dikarya</taxon>
        <taxon>Ascomycota</taxon>
        <taxon>Saccharomycotina</taxon>
        <taxon>Pichiomycetes</taxon>
        <taxon>Pichiales</taxon>
        <taxon>Pichiaceae</taxon>
        <taxon>Ogataea</taxon>
    </lineage>
</organism>
<name>A0A9P8NVZ9_9ASCO</name>
<comment type="caution">
    <text evidence="1">The sequence shown here is derived from an EMBL/GenBank/DDBJ whole genome shotgun (WGS) entry which is preliminary data.</text>
</comment>
<evidence type="ECO:0000313" key="1">
    <source>
        <dbReference type="EMBL" id="KAH3660765.1"/>
    </source>
</evidence>
<accession>A0A9P8NVZ9</accession>
<keyword evidence="2" id="KW-1185">Reference proteome</keyword>
<reference evidence="1" key="1">
    <citation type="journal article" date="2021" name="Open Biol.">
        <title>Shared evolutionary footprints suggest mitochondrial oxidative damage underlies multiple complex I losses in fungi.</title>
        <authorList>
            <person name="Schikora-Tamarit M.A."/>
            <person name="Marcet-Houben M."/>
            <person name="Nosek J."/>
            <person name="Gabaldon T."/>
        </authorList>
    </citation>
    <scope>NUCLEOTIDE SEQUENCE</scope>
    <source>
        <strain evidence="1">NCAIM Y.01608</strain>
    </source>
</reference>
<evidence type="ECO:0000313" key="2">
    <source>
        <dbReference type="Proteomes" id="UP000788993"/>
    </source>
</evidence>
<gene>
    <name evidence="1" type="ORF">OGATHE_005097</name>
</gene>
<dbReference type="Proteomes" id="UP000788993">
    <property type="component" value="Unassembled WGS sequence"/>
</dbReference>
<dbReference type="EMBL" id="JAEUBD010001468">
    <property type="protein sequence ID" value="KAH3660765.1"/>
    <property type="molecule type" value="Genomic_DNA"/>
</dbReference>